<feature type="compositionally biased region" description="Basic and acidic residues" evidence="3">
    <location>
        <begin position="147"/>
        <end position="157"/>
    </location>
</feature>
<evidence type="ECO:0000256" key="1">
    <source>
        <dbReference type="ARBA" id="ARBA00004123"/>
    </source>
</evidence>
<dbReference type="AlphaFoldDB" id="A0AAW1NKA2"/>
<dbReference type="SUPFAM" id="SSF54695">
    <property type="entry name" value="POZ domain"/>
    <property type="match status" value="1"/>
</dbReference>
<evidence type="ECO:0000256" key="3">
    <source>
        <dbReference type="SAM" id="MobiDB-lite"/>
    </source>
</evidence>
<comment type="subcellular location">
    <subcellularLocation>
        <location evidence="1">Nucleus</location>
    </subcellularLocation>
</comment>
<dbReference type="Pfam" id="PF25431">
    <property type="entry name" value="zf-C17orf113"/>
    <property type="match status" value="1"/>
</dbReference>
<dbReference type="SMART" id="SM00225">
    <property type="entry name" value="BTB"/>
    <property type="match status" value="1"/>
</dbReference>
<feature type="compositionally biased region" description="Basic and acidic residues" evidence="3">
    <location>
        <begin position="86"/>
        <end position="103"/>
    </location>
</feature>
<keyword evidence="6" id="KW-1185">Reference proteome</keyword>
<keyword evidence="2" id="KW-0539">Nucleus</keyword>
<dbReference type="InterPro" id="IPR000210">
    <property type="entry name" value="BTB/POZ_dom"/>
</dbReference>
<protein>
    <submittedName>
        <fullName evidence="5">BTB/POZ domain</fullName>
    </submittedName>
</protein>
<name>A0AAW1NKA2_POPJA</name>
<feature type="domain" description="BTB" evidence="4">
    <location>
        <begin position="1"/>
        <end position="56"/>
    </location>
</feature>
<proteinExistence type="predicted"/>
<dbReference type="EMBL" id="JASPKY010000003">
    <property type="protein sequence ID" value="KAK9758425.1"/>
    <property type="molecule type" value="Genomic_DNA"/>
</dbReference>
<sequence length="413" mass="47122">MLRAHQTILSACSPYFEMLLIKNAHPHPIIYLKDVNYIEMKALLDFMYKGEVNVSQNLLPMFLKTAEALQIRGLTDNNTLNSRGDGVSEFRKERQPEQDAPPHEKRKRKSSNNCDTPTSNPERYNDNSQAPTNFKSVVPKLNPITTQDKEPSVDDMRVSSPVVKQEIPQDGGSPLVDSYHCMSEALQTPYNTEQPKSYHHRQQKSSSSSVTLEFLLQDPDLKDRPWDNTRLHQDDISWTGLNTDLENAWKMQSYGDQFEQSLTAGGRSNLSTIPSMFSRAPLPIPPELVSKPSTSAQAQECSVIQKTVTSSVPPPTKGMGRKGSRFRPNWLDSYVWLQYEERENRMYCKFCRKWSSNMPDIRTSFAEGSSNFRLEIVNHHDKCKAHRLCVAKELEAETRNRTNVKEDEGGLTH</sequence>
<feature type="compositionally biased region" description="Polar residues" evidence="3">
    <location>
        <begin position="111"/>
        <end position="135"/>
    </location>
</feature>
<comment type="caution">
    <text evidence="5">The sequence shown here is derived from an EMBL/GenBank/DDBJ whole genome shotgun (WGS) entry which is preliminary data.</text>
</comment>
<dbReference type="GO" id="GO:0005634">
    <property type="term" value="C:nucleus"/>
    <property type="evidence" value="ECO:0007669"/>
    <property type="project" value="UniProtKB-SubCell"/>
</dbReference>
<dbReference type="InterPro" id="IPR006580">
    <property type="entry name" value="Znf_TTF"/>
</dbReference>
<dbReference type="SMART" id="SM00597">
    <property type="entry name" value="ZnF_TTF"/>
    <property type="match status" value="1"/>
</dbReference>
<dbReference type="Gene3D" id="3.30.710.10">
    <property type="entry name" value="Potassium Channel Kv1.1, Chain A"/>
    <property type="match status" value="1"/>
</dbReference>
<reference evidence="5 6" key="1">
    <citation type="journal article" date="2024" name="BMC Genomics">
        <title>De novo assembly and annotation of Popillia japonica's genome with initial clues to its potential as an invasive pest.</title>
        <authorList>
            <person name="Cucini C."/>
            <person name="Boschi S."/>
            <person name="Funari R."/>
            <person name="Cardaioli E."/>
            <person name="Iannotti N."/>
            <person name="Marturano G."/>
            <person name="Paoli F."/>
            <person name="Bruttini M."/>
            <person name="Carapelli A."/>
            <person name="Frati F."/>
            <person name="Nardi F."/>
        </authorList>
    </citation>
    <scope>NUCLEOTIDE SEQUENCE [LARGE SCALE GENOMIC DNA]</scope>
    <source>
        <strain evidence="5">DMR45628</strain>
    </source>
</reference>
<dbReference type="InterPro" id="IPR051095">
    <property type="entry name" value="Dros_DevTransReg"/>
</dbReference>
<feature type="region of interest" description="Disordered" evidence="3">
    <location>
        <begin position="76"/>
        <end position="173"/>
    </location>
</feature>
<evidence type="ECO:0000313" key="6">
    <source>
        <dbReference type="Proteomes" id="UP001458880"/>
    </source>
</evidence>
<dbReference type="PROSITE" id="PS50097">
    <property type="entry name" value="BTB"/>
    <property type="match status" value="1"/>
</dbReference>
<evidence type="ECO:0000259" key="4">
    <source>
        <dbReference type="PROSITE" id="PS50097"/>
    </source>
</evidence>
<dbReference type="InterPro" id="IPR011333">
    <property type="entry name" value="SKP1/BTB/POZ_sf"/>
</dbReference>
<dbReference type="InterPro" id="IPR057456">
    <property type="entry name" value="Znf_C17orf113"/>
</dbReference>
<dbReference type="GO" id="GO:0006357">
    <property type="term" value="P:regulation of transcription by RNA polymerase II"/>
    <property type="evidence" value="ECO:0007669"/>
    <property type="project" value="TreeGrafter"/>
</dbReference>
<dbReference type="Proteomes" id="UP001458880">
    <property type="component" value="Unassembled WGS sequence"/>
</dbReference>
<dbReference type="PANTHER" id="PTHR23110">
    <property type="entry name" value="BTB DOMAIN TRANSCRIPTION FACTOR"/>
    <property type="match status" value="1"/>
</dbReference>
<evidence type="ECO:0000313" key="5">
    <source>
        <dbReference type="EMBL" id="KAK9758425.1"/>
    </source>
</evidence>
<accession>A0AAW1NKA2</accession>
<evidence type="ECO:0000256" key="2">
    <source>
        <dbReference type="ARBA" id="ARBA00023242"/>
    </source>
</evidence>
<gene>
    <name evidence="5" type="ORF">QE152_g684</name>
</gene>
<dbReference type="PANTHER" id="PTHR23110:SF107">
    <property type="entry name" value="SEX DETERMINATION PROTEIN FRUITLESS"/>
    <property type="match status" value="1"/>
</dbReference>
<dbReference type="Pfam" id="PF00651">
    <property type="entry name" value="BTB"/>
    <property type="match status" value="1"/>
</dbReference>
<organism evidence="5 6">
    <name type="scientific">Popillia japonica</name>
    <name type="common">Japanese beetle</name>
    <dbReference type="NCBI Taxonomy" id="7064"/>
    <lineage>
        <taxon>Eukaryota</taxon>
        <taxon>Metazoa</taxon>
        <taxon>Ecdysozoa</taxon>
        <taxon>Arthropoda</taxon>
        <taxon>Hexapoda</taxon>
        <taxon>Insecta</taxon>
        <taxon>Pterygota</taxon>
        <taxon>Neoptera</taxon>
        <taxon>Endopterygota</taxon>
        <taxon>Coleoptera</taxon>
        <taxon>Polyphaga</taxon>
        <taxon>Scarabaeiformia</taxon>
        <taxon>Scarabaeidae</taxon>
        <taxon>Rutelinae</taxon>
        <taxon>Popillia</taxon>
    </lineage>
</organism>
<dbReference type="CDD" id="cd18315">
    <property type="entry name" value="BTB_POZ_BAB-like"/>
    <property type="match status" value="1"/>
</dbReference>